<protein>
    <submittedName>
        <fullName evidence="2">WD40 repeat domain-containing protein</fullName>
    </submittedName>
</protein>
<accession>A0ABV6HC98</accession>
<evidence type="ECO:0000313" key="2">
    <source>
        <dbReference type="EMBL" id="MFC0316504.1"/>
    </source>
</evidence>
<comment type="caution">
    <text evidence="2">The sequence shown here is derived from an EMBL/GenBank/DDBJ whole genome shotgun (WGS) entry which is preliminary data.</text>
</comment>
<dbReference type="RefSeq" id="WP_382366258.1">
    <property type="nucleotide sequence ID" value="NZ_JBHLWV010000050.1"/>
</dbReference>
<name>A0ABV6HC98_9ACTN</name>
<gene>
    <name evidence="2" type="ORF">ACFFJD_16795</name>
</gene>
<dbReference type="InterPro" id="IPR051200">
    <property type="entry name" value="Host-pathogen_enzymatic-act"/>
</dbReference>
<keyword evidence="1" id="KW-0812">Transmembrane</keyword>
<keyword evidence="1" id="KW-1133">Transmembrane helix</keyword>
<feature type="transmembrane region" description="Helical" evidence="1">
    <location>
        <begin position="195"/>
        <end position="216"/>
    </location>
</feature>
<dbReference type="SUPFAM" id="SSF101908">
    <property type="entry name" value="Putative isomerase YbhE"/>
    <property type="match status" value="1"/>
</dbReference>
<reference evidence="2 3" key="1">
    <citation type="submission" date="2024-09" db="EMBL/GenBank/DDBJ databases">
        <authorList>
            <person name="Sun Q."/>
            <person name="Mori K."/>
        </authorList>
    </citation>
    <scope>NUCLEOTIDE SEQUENCE [LARGE SCALE GENOMIC DNA]</scope>
    <source>
        <strain evidence="2 3">CCM 7957</strain>
    </source>
</reference>
<dbReference type="PANTHER" id="PTHR47197">
    <property type="entry name" value="PROTEIN NIRF"/>
    <property type="match status" value="1"/>
</dbReference>
<evidence type="ECO:0000256" key="1">
    <source>
        <dbReference type="SAM" id="Phobius"/>
    </source>
</evidence>
<dbReference type="Proteomes" id="UP001589783">
    <property type="component" value="Unassembled WGS sequence"/>
</dbReference>
<dbReference type="InterPro" id="IPR011044">
    <property type="entry name" value="Quino_amine_DH_bsu"/>
</dbReference>
<dbReference type="Gene3D" id="2.130.10.10">
    <property type="entry name" value="YVTN repeat-like/Quinoprotein amine dehydrogenase"/>
    <property type="match status" value="3"/>
</dbReference>
<proteinExistence type="predicted"/>
<sequence length="759" mass="80191">MTEELKVVVIGAAADQLALREISDVLTQREVRIMSPGAAENPDAVVVGVSSALVRDSALMSDVAGWQSAKLVPVRIGPVVDVEVPQFLSELNWILWESTVDSGERNATLLTALRMDLHRYRDSQSLEAQAAAWVYSGREPDYLMSDRRAIKRSLETTGTVGAADDVGTASPRLIEYLEYSRQAARKEWWRRNRRWAFRFGVLAAIVAIAVTGFRAISDLKSSNILAAGLLGVSSDEGRPDLQGLKMAGLMIQQSAAGREVPQAAYGKLIAAMEAPWGRGVLGYAKDAHLNGFALTGDPDIALSADSVGTVVTWDLRTGGMTSRTRISQQPLFGIVSTPDGAIIATYDQDSVVRVTNLVSGDSSEIQLPSLPLGIAVSSDGAAAAVFTEGGDLSRVRVGAAGQLKAESVGEFTEVHDLRAGPAGQMWAAVRDGGDLAVVDVLSGRVVERYGWPQDPAEVAAVSPSGKTVVAADGRGELLRNAGSTLRPVGMRVSLALTAMAVDDAGQVVVMSSIGGARLVDTAAKRVSRVCAVMDSVRTFSLSPDGRTLVCGNMGVGEIADLTTSMSVPEPSSRLVGADGSDVEAAGTSVAIDDDGSVRISGRGWTTVLNPDAVRVETESQPDVPWVSGRIFGEGTPSNVAITPDGTTVAVATSAGAVTEIDVAANGAIGLAARHNFGPREVSRVRWSPDRRQLWAMTSDGRWLMSQSCAGCGNSLDALFKGVRERVWFCYPTATLDFFPDRTQRELGLTECPQPLGVPA</sequence>
<dbReference type="PANTHER" id="PTHR47197:SF3">
    <property type="entry name" value="DIHYDRO-HEME D1 DEHYDROGENASE"/>
    <property type="match status" value="1"/>
</dbReference>
<organism evidence="2 3">
    <name type="scientific">Gordonia phosphorivorans</name>
    <dbReference type="NCBI Taxonomy" id="1056982"/>
    <lineage>
        <taxon>Bacteria</taxon>
        <taxon>Bacillati</taxon>
        <taxon>Actinomycetota</taxon>
        <taxon>Actinomycetes</taxon>
        <taxon>Mycobacteriales</taxon>
        <taxon>Gordoniaceae</taxon>
        <taxon>Gordonia</taxon>
    </lineage>
</organism>
<evidence type="ECO:0000313" key="3">
    <source>
        <dbReference type="Proteomes" id="UP001589783"/>
    </source>
</evidence>
<keyword evidence="3" id="KW-1185">Reference proteome</keyword>
<dbReference type="InterPro" id="IPR015943">
    <property type="entry name" value="WD40/YVTN_repeat-like_dom_sf"/>
</dbReference>
<dbReference type="SUPFAM" id="SSF50969">
    <property type="entry name" value="YVTN repeat-like/Quinoprotein amine dehydrogenase"/>
    <property type="match status" value="1"/>
</dbReference>
<dbReference type="EMBL" id="JBHLWV010000050">
    <property type="protein sequence ID" value="MFC0316504.1"/>
    <property type="molecule type" value="Genomic_DNA"/>
</dbReference>
<keyword evidence="1" id="KW-0472">Membrane</keyword>